<proteinExistence type="predicted"/>
<organism evidence="1 2">
    <name type="scientific">Microbacterium arabinogalactanolyticum</name>
    <dbReference type="NCBI Taxonomy" id="69365"/>
    <lineage>
        <taxon>Bacteria</taxon>
        <taxon>Bacillati</taxon>
        <taxon>Actinomycetota</taxon>
        <taxon>Actinomycetes</taxon>
        <taxon>Micrococcales</taxon>
        <taxon>Microbacteriaceae</taxon>
        <taxon>Microbacterium</taxon>
    </lineage>
</organism>
<dbReference type="RefSeq" id="WP_285631128.1">
    <property type="nucleotide sequence ID" value="NZ_BAAAUK010000003.1"/>
</dbReference>
<dbReference type="InterPro" id="IPR002060">
    <property type="entry name" value="Squ/phyt_synthse"/>
</dbReference>
<dbReference type="SUPFAM" id="SSF48576">
    <property type="entry name" value="Terpenoid synthases"/>
    <property type="match status" value="1"/>
</dbReference>
<gene>
    <name evidence="1" type="ORF">MIAR_06040</name>
</gene>
<dbReference type="SFLD" id="SFLDG01018">
    <property type="entry name" value="Squalene/Phytoene_Synthase_Lik"/>
    <property type="match status" value="1"/>
</dbReference>
<reference evidence="1" key="1">
    <citation type="submission" date="2022-08" db="EMBL/GenBank/DDBJ databases">
        <title>Draft genome sequence of Microbacterium arabinogalactanolyticum JCM 9171.</title>
        <authorList>
            <person name="Fujita K."/>
            <person name="Ishiwata A."/>
            <person name="Fushinobu S."/>
        </authorList>
    </citation>
    <scope>NUCLEOTIDE SEQUENCE</scope>
    <source>
        <strain evidence="1">JCM 9171</strain>
    </source>
</reference>
<dbReference type="EMBL" id="BRZC01000003">
    <property type="protein sequence ID" value="GLC84016.1"/>
    <property type="molecule type" value="Genomic_DNA"/>
</dbReference>
<dbReference type="InterPro" id="IPR008949">
    <property type="entry name" value="Isoprenoid_synthase_dom_sf"/>
</dbReference>
<sequence length="292" mass="32061">MNGLDLYNETAQASAAVVIRRYSTSFNWASRLFDPPVREHIARIYALVRLADELVDGPAETAGLDTRMRQTLLDELEAETGRALRIGFSANLVVHAFALTAREHGFGTDLSAPFFASMRRDLGEGTWDAAALDEYIHGSAEVVGLMCLAVFESRRIRGGAPSRSDEENRVLQEGARRLGAAFQKVNFLRDYADDRGELGRTYFAETADGLTEEAKNRIVASIRADLHVADRAVPLLDRAARASVWAAQAMFRELTDRIAATPAEVLAVTRVRVPDTVKAGILVRALAMKASR</sequence>
<dbReference type="Proteomes" id="UP001165068">
    <property type="component" value="Unassembled WGS sequence"/>
</dbReference>
<dbReference type="SFLD" id="SFLDG01212">
    <property type="entry name" value="Phytoene_synthase_like"/>
    <property type="match status" value="1"/>
</dbReference>
<dbReference type="Gene3D" id="1.10.600.10">
    <property type="entry name" value="Farnesyl Diphosphate Synthase"/>
    <property type="match status" value="1"/>
</dbReference>
<protein>
    <submittedName>
        <fullName evidence="1">Phytoene synthase</fullName>
    </submittedName>
</protein>
<accession>A0ABQ5NF01</accession>
<evidence type="ECO:0000313" key="2">
    <source>
        <dbReference type="Proteomes" id="UP001165068"/>
    </source>
</evidence>
<comment type="caution">
    <text evidence="1">The sequence shown here is derived from an EMBL/GenBank/DDBJ whole genome shotgun (WGS) entry which is preliminary data.</text>
</comment>
<evidence type="ECO:0000313" key="1">
    <source>
        <dbReference type="EMBL" id="GLC84016.1"/>
    </source>
</evidence>
<dbReference type="Pfam" id="PF00494">
    <property type="entry name" value="SQS_PSY"/>
    <property type="match status" value="1"/>
</dbReference>
<dbReference type="InterPro" id="IPR044843">
    <property type="entry name" value="Trans_IPPS_bact-type"/>
</dbReference>
<dbReference type="PANTHER" id="PTHR31480">
    <property type="entry name" value="BIFUNCTIONAL LYCOPENE CYCLASE/PHYTOENE SYNTHASE"/>
    <property type="match status" value="1"/>
</dbReference>
<keyword evidence="2" id="KW-1185">Reference proteome</keyword>
<name>A0ABQ5NF01_9MICO</name>
<dbReference type="SFLD" id="SFLDS00005">
    <property type="entry name" value="Isoprenoid_Synthase_Type_I"/>
    <property type="match status" value="1"/>
</dbReference>